<dbReference type="OrthoDB" id="354737at2"/>
<evidence type="ECO:0000313" key="9">
    <source>
        <dbReference type="Proteomes" id="UP000182360"/>
    </source>
</evidence>
<evidence type="ECO:0000259" key="7">
    <source>
        <dbReference type="Pfam" id="PF02096"/>
    </source>
</evidence>
<dbReference type="Proteomes" id="UP000182360">
    <property type="component" value="Unassembled WGS sequence"/>
</dbReference>
<evidence type="ECO:0000256" key="5">
    <source>
        <dbReference type="RuleBase" id="RU003945"/>
    </source>
</evidence>
<feature type="transmembrane region" description="Helical" evidence="6">
    <location>
        <begin position="180"/>
        <end position="202"/>
    </location>
</feature>
<dbReference type="NCBIfam" id="TIGR03592">
    <property type="entry name" value="yidC_oxa1_cterm"/>
    <property type="match status" value="1"/>
</dbReference>
<dbReference type="Gene3D" id="3.40.720.10">
    <property type="entry name" value="Alkaline Phosphatase, subunit A"/>
    <property type="match status" value="1"/>
</dbReference>
<dbReference type="RefSeq" id="WP_074645272.1">
    <property type="nucleotide sequence ID" value="NZ_FOFU01000011.1"/>
</dbReference>
<dbReference type="GO" id="GO:0005886">
    <property type="term" value="C:plasma membrane"/>
    <property type="evidence" value="ECO:0007669"/>
    <property type="project" value="TreeGrafter"/>
</dbReference>
<dbReference type="PANTHER" id="PTHR12428:SF65">
    <property type="entry name" value="CYTOCHROME C OXIDASE ASSEMBLY PROTEIN COX18, MITOCHONDRIAL"/>
    <property type="match status" value="1"/>
</dbReference>
<sequence length="888" mass="101761">MFLSNLIISPIKTILELFFNFFTKISNEGLAVIGLSLVVTLCCLPLYIVAEQWQEQERKIQLKLKPGVDRIKKAFKKDEQYMILTTYYRQNHYHPIMALRSSFSLLIQIPFFIAAYSFLSHVDALKGYSFLFIKDMGSPDAMFKIRNFSINILPIAMTLINCISGTIYSKGHGIKEKLQIYITAAVFLVLLYTSPSGLVLYWTMNNVFSLVKNIFYKMKKPLTVLYILFCVFFVFASIWIFTTKNQYFITAVLFATVIVIFIPFILKGINWFISNCLQKLDKNTKLRAGLFVISAITLAVTAGLTIPATIIDSSSSDYFYIDSYTTPFPFLFHSFTQALGLFVFWPVCLYALFPAKVKDIFAFLGVSFAFIGILNCFAFSGNYGLMNVDFSLMDEAQSFMLSMPLMILNIILTIAVFAFIIIFLKKKTVVPFYVSIIVLISVSVTALTNLIHINNNFKGSTPPQQITKLDSQFHLSKEKQNVVVFMVDRAVSSIFHNIFAEIPGLEEKYDGFTYYPNTISMSFYTTLGAPGLFGGYDFTPWEINKRTETSIREKHNESLLVMPTLFTDEGYDVTVSNLPYENYNLQPVEQIYENLPNINRVITQGPYTSYWYKEHNMTPKAQTSFLLKRNILFFSLFKLVNPPFRVIVYGCGYRLLSNPFRHEAYMVDAYAPLDYLPELTDFNATNNTFTLIDNELTHTYGLLQAPEFVPVDKITNPGTGIFENDSTYHVNTAMLLRLGEYLDYLRENDCYDNTRIIIVSDHGNPADSGLFENNQGFLKTKEELQAVLLVKDFNSKGKMTIDNTFMTNADTPVLALKDINDNPVNPFTHNPMKVQNKNDYVKISTAPMQSLRTRDDKQYTVKPEEWITVHDDIFKNENWSHVDFEQTK</sequence>
<evidence type="ECO:0000256" key="6">
    <source>
        <dbReference type="SAM" id="Phobius"/>
    </source>
</evidence>
<proteinExistence type="inferred from homology"/>
<dbReference type="PANTHER" id="PTHR12428">
    <property type="entry name" value="OXA1"/>
    <property type="match status" value="1"/>
</dbReference>
<feature type="transmembrane region" description="Helical" evidence="6">
    <location>
        <begin position="30"/>
        <end position="50"/>
    </location>
</feature>
<evidence type="ECO:0000256" key="3">
    <source>
        <dbReference type="ARBA" id="ARBA00022989"/>
    </source>
</evidence>
<keyword evidence="9" id="KW-1185">Reference proteome</keyword>
<feature type="transmembrane region" description="Helical" evidence="6">
    <location>
        <begin position="360"/>
        <end position="381"/>
    </location>
</feature>
<feature type="domain" description="Membrane insertase YidC/Oxa/ALB C-terminal" evidence="7">
    <location>
        <begin position="29"/>
        <end position="216"/>
    </location>
</feature>
<keyword evidence="4 6" id="KW-0472">Membrane</keyword>
<evidence type="ECO:0000256" key="1">
    <source>
        <dbReference type="ARBA" id="ARBA00004141"/>
    </source>
</evidence>
<protein>
    <submittedName>
        <fullName evidence="8">Membrane protein insertase, YidC/Oxa1 family, C-terminal domain-containing protein</fullName>
    </submittedName>
</protein>
<dbReference type="AlphaFoldDB" id="A0A1H9J2P2"/>
<comment type="similarity">
    <text evidence="5">Belongs to the OXA1/ALB3/YidC family.</text>
</comment>
<dbReference type="InterPro" id="IPR028055">
    <property type="entry name" value="YidC/Oxa/ALB_C"/>
</dbReference>
<feature type="transmembrane region" description="Helical" evidence="6">
    <location>
        <begin position="330"/>
        <end position="353"/>
    </location>
</feature>
<comment type="subcellular location">
    <subcellularLocation>
        <location evidence="1 5">Membrane</location>
        <topology evidence="1 5">Multi-pass membrane protein</topology>
    </subcellularLocation>
</comment>
<feature type="transmembrane region" description="Helical" evidence="6">
    <location>
        <begin position="247"/>
        <end position="266"/>
    </location>
</feature>
<keyword evidence="2 5" id="KW-0812">Transmembrane</keyword>
<gene>
    <name evidence="8" type="ORF">SAMN04487977_11159</name>
</gene>
<dbReference type="GO" id="GO:0051205">
    <property type="term" value="P:protein insertion into membrane"/>
    <property type="evidence" value="ECO:0007669"/>
    <property type="project" value="TreeGrafter"/>
</dbReference>
<feature type="transmembrane region" description="Helical" evidence="6">
    <location>
        <begin position="430"/>
        <end position="451"/>
    </location>
</feature>
<accession>A0A1H9J2P2</accession>
<dbReference type="InterPro" id="IPR017850">
    <property type="entry name" value="Alkaline_phosphatase_core_sf"/>
</dbReference>
<evidence type="ECO:0000313" key="8">
    <source>
        <dbReference type="EMBL" id="SEQ81331.1"/>
    </source>
</evidence>
<name>A0A1H9J2P2_9SPIR</name>
<feature type="transmembrane region" description="Helical" evidence="6">
    <location>
        <begin position="223"/>
        <end position="241"/>
    </location>
</feature>
<feature type="transmembrane region" description="Helical" evidence="6">
    <location>
        <begin position="286"/>
        <end position="310"/>
    </location>
</feature>
<dbReference type="InterPro" id="IPR001708">
    <property type="entry name" value="YidC/ALB3/OXA1/COX18"/>
</dbReference>
<dbReference type="EMBL" id="FOFU01000011">
    <property type="protein sequence ID" value="SEQ81331.1"/>
    <property type="molecule type" value="Genomic_DNA"/>
</dbReference>
<dbReference type="Pfam" id="PF02096">
    <property type="entry name" value="60KD_IMP"/>
    <property type="match status" value="1"/>
</dbReference>
<organism evidence="8 9">
    <name type="scientific">Treponema bryantii</name>
    <dbReference type="NCBI Taxonomy" id="163"/>
    <lineage>
        <taxon>Bacteria</taxon>
        <taxon>Pseudomonadati</taxon>
        <taxon>Spirochaetota</taxon>
        <taxon>Spirochaetia</taxon>
        <taxon>Spirochaetales</taxon>
        <taxon>Treponemataceae</taxon>
        <taxon>Treponema</taxon>
    </lineage>
</organism>
<evidence type="ECO:0000256" key="4">
    <source>
        <dbReference type="ARBA" id="ARBA00023136"/>
    </source>
</evidence>
<reference evidence="8 9" key="1">
    <citation type="submission" date="2016-10" db="EMBL/GenBank/DDBJ databases">
        <authorList>
            <person name="de Groot N.N."/>
        </authorList>
    </citation>
    <scope>NUCLEOTIDE SEQUENCE [LARGE SCALE GENOMIC DNA]</scope>
    <source>
        <strain evidence="8 9">B25</strain>
    </source>
</reference>
<dbReference type="SUPFAM" id="SSF53649">
    <property type="entry name" value="Alkaline phosphatase-like"/>
    <property type="match status" value="1"/>
</dbReference>
<keyword evidence="3 6" id="KW-1133">Transmembrane helix</keyword>
<feature type="transmembrane region" description="Helical" evidence="6">
    <location>
        <begin position="148"/>
        <end position="168"/>
    </location>
</feature>
<dbReference type="GO" id="GO:0032977">
    <property type="term" value="F:membrane insertase activity"/>
    <property type="evidence" value="ECO:0007669"/>
    <property type="project" value="InterPro"/>
</dbReference>
<evidence type="ECO:0000256" key="2">
    <source>
        <dbReference type="ARBA" id="ARBA00022692"/>
    </source>
</evidence>
<feature type="transmembrane region" description="Helical" evidence="6">
    <location>
        <begin position="401"/>
        <end position="423"/>
    </location>
</feature>